<proteinExistence type="predicted"/>
<reference evidence="1 2" key="1">
    <citation type="submission" date="2019-05" db="EMBL/GenBank/DDBJ databases">
        <title>Another draft genome of Portunus trituberculatus and its Hox gene families provides insights of decapod evolution.</title>
        <authorList>
            <person name="Jeong J.-H."/>
            <person name="Song I."/>
            <person name="Kim S."/>
            <person name="Choi T."/>
            <person name="Kim D."/>
            <person name="Ryu S."/>
            <person name="Kim W."/>
        </authorList>
    </citation>
    <scope>NUCLEOTIDE SEQUENCE [LARGE SCALE GENOMIC DNA]</scope>
    <source>
        <tissue evidence="1">Muscle</tissue>
    </source>
</reference>
<dbReference type="AlphaFoldDB" id="A0A5B7H367"/>
<evidence type="ECO:0000313" key="1">
    <source>
        <dbReference type="EMBL" id="MPC65522.1"/>
    </source>
</evidence>
<sequence>MSFSEEKMFYRLKIIFNITDIAKVYEVKAGKGVKILGVDTNKAVRFREIYDPFYRKELRLFQVGGHGKQTAVQKV</sequence>
<dbReference type="EMBL" id="VSRR010023472">
    <property type="protein sequence ID" value="MPC65522.1"/>
    <property type="molecule type" value="Genomic_DNA"/>
</dbReference>
<dbReference type="Proteomes" id="UP000324222">
    <property type="component" value="Unassembled WGS sequence"/>
</dbReference>
<name>A0A5B7H367_PORTR</name>
<evidence type="ECO:0000313" key="2">
    <source>
        <dbReference type="Proteomes" id="UP000324222"/>
    </source>
</evidence>
<accession>A0A5B7H367</accession>
<organism evidence="1 2">
    <name type="scientific">Portunus trituberculatus</name>
    <name type="common">Swimming crab</name>
    <name type="synonym">Neptunus trituberculatus</name>
    <dbReference type="NCBI Taxonomy" id="210409"/>
    <lineage>
        <taxon>Eukaryota</taxon>
        <taxon>Metazoa</taxon>
        <taxon>Ecdysozoa</taxon>
        <taxon>Arthropoda</taxon>
        <taxon>Crustacea</taxon>
        <taxon>Multicrustacea</taxon>
        <taxon>Malacostraca</taxon>
        <taxon>Eumalacostraca</taxon>
        <taxon>Eucarida</taxon>
        <taxon>Decapoda</taxon>
        <taxon>Pleocyemata</taxon>
        <taxon>Brachyura</taxon>
        <taxon>Eubrachyura</taxon>
        <taxon>Portunoidea</taxon>
        <taxon>Portunidae</taxon>
        <taxon>Portuninae</taxon>
        <taxon>Portunus</taxon>
    </lineage>
</organism>
<protein>
    <submittedName>
        <fullName evidence="1">Uncharacterized protein</fullName>
    </submittedName>
</protein>
<keyword evidence="2" id="KW-1185">Reference proteome</keyword>
<gene>
    <name evidence="1" type="ORF">E2C01_059658</name>
</gene>
<comment type="caution">
    <text evidence="1">The sequence shown here is derived from an EMBL/GenBank/DDBJ whole genome shotgun (WGS) entry which is preliminary data.</text>
</comment>